<accession>A0ABQ7KGA5</accession>
<keyword evidence="2" id="KW-0472">Membrane</keyword>
<sequence length="256" mass="28238">MGHESIGDFAYINTFPEYGTTNNNYEMQQQPYPDSFQQMQQVQHLNRAFSPQSSVPHQQQQQQQYQHQQQPLYNQQQPQHQYQQQRQYSEPSVQLYPEPELVDTRENETNAAAARTTAAGRSLSYISSASSASPLSKPTRRIGRKGIFWIGGAVVITLIGAVITLIVLMKSGDSKKDSANSSGNTNNEDSRPHSTYSAQLPPQPTSLPEGGGGGSEGPEVQPPQLPTFPAKDKPCPSFLCVDYNSAYQNVCTQDGA</sequence>
<evidence type="ECO:0000256" key="2">
    <source>
        <dbReference type="SAM" id="Phobius"/>
    </source>
</evidence>
<keyword evidence="4" id="KW-1185">Reference proteome</keyword>
<feature type="compositionally biased region" description="Polar residues" evidence="1">
    <location>
        <begin position="179"/>
        <end position="200"/>
    </location>
</feature>
<name>A0ABQ7KGA5_9FUNG</name>
<organism evidence="3 4">
    <name type="scientific">Linnemannia gamsii</name>
    <dbReference type="NCBI Taxonomy" id="64522"/>
    <lineage>
        <taxon>Eukaryota</taxon>
        <taxon>Fungi</taxon>
        <taxon>Fungi incertae sedis</taxon>
        <taxon>Mucoromycota</taxon>
        <taxon>Mortierellomycotina</taxon>
        <taxon>Mortierellomycetes</taxon>
        <taxon>Mortierellales</taxon>
        <taxon>Mortierellaceae</taxon>
        <taxon>Linnemannia</taxon>
    </lineage>
</organism>
<feature type="region of interest" description="Disordered" evidence="1">
    <location>
        <begin position="47"/>
        <end position="90"/>
    </location>
</feature>
<feature type="transmembrane region" description="Helical" evidence="2">
    <location>
        <begin position="146"/>
        <end position="168"/>
    </location>
</feature>
<reference evidence="3 4" key="1">
    <citation type="journal article" date="2020" name="Fungal Divers.">
        <title>Resolving the Mortierellaceae phylogeny through synthesis of multi-gene phylogenetics and phylogenomics.</title>
        <authorList>
            <person name="Vandepol N."/>
            <person name="Liber J."/>
            <person name="Desiro A."/>
            <person name="Na H."/>
            <person name="Kennedy M."/>
            <person name="Barry K."/>
            <person name="Grigoriev I.V."/>
            <person name="Miller A.N."/>
            <person name="O'Donnell K."/>
            <person name="Stajich J.E."/>
            <person name="Bonito G."/>
        </authorList>
    </citation>
    <scope>NUCLEOTIDE SEQUENCE [LARGE SCALE GENOMIC DNA]</scope>
    <source>
        <strain evidence="3 4">AD045</strain>
    </source>
</reference>
<feature type="compositionally biased region" description="Low complexity" evidence="1">
    <location>
        <begin position="50"/>
        <end position="89"/>
    </location>
</feature>
<comment type="caution">
    <text evidence="3">The sequence shown here is derived from an EMBL/GenBank/DDBJ whole genome shotgun (WGS) entry which is preliminary data.</text>
</comment>
<dbReference type="EMBL" id="JAAAIM010000018">
    <property type="protein sequence ID" value="KAG0298005.1"/>
    <property type="molecule type" value="Genomic_DNA"/>
</dbReference>
<gene>
    <name evidence="3" type="ORF">BGZ96_003652</name>
</gene>
<feature type="non-terminal residue" evidence="3">
    <location>
        <position position="256"/>
    </location>
</feature>
<proteinExistence type="predicted"/>
<evidence type="ECO:0000313" key="3">
    <source>
        <dbReference type="EMBL" id="KAG0298005.1"/>
    </source>
</evidence>
<feature type="region of interest" description="Disordered" evidence="1">
    <location>
        <begin position="173"/>
        <end position="230"/>
    </location>
</feature>
<keyword evidence="2" id="KW-0812">Transmembrane</keyword>
<protein>
    <submittedName>
        <fullName evidence="3">Uncharacterized protein</fullName>
    </submittedName>
</protein>
<feature type="region of interest" description="Disordered" evidence="1">
    <location>
        <begin position="107"/>
        <end position="138"/>
    </location>
</feature>
<feature type="compositionally biased region" description="Low complexity" evidence="1">
    <location>
        <begin position="109"/>
        <end position="136"/>
    </location>
</feature>
<evidence type="ECO:0000256" key="1">
    <source>
        <dbReference type="SAM" id="MobiDB-lite"/>
    </source>
</evidence>
<evidence type="ECO:0000313" key="4">
    <source>
        <dbReference type="Proteomes" id="UP001194696"/>
    </source>
</evidence>
<keyword evidence="2" id="KW-1133">Transmembrane helix</keyword>
<dbReference type="Proteomes" id="UP001194696">
    <property type="component" value="Unassembled WGS sequence"/>
</dbReference>